<keyword evidence="2" id="KW-1185">Reference proteome</keyword>
<sequence length="208" mass="23327">PISFSTKDSKVIEHAELPVVTDELSVTLRQNLLNKNPNWTSVFHKGFNDIDRTPLIWLTPNYYSVPHVRFSLNDNPNTGIDSVGRGLSLNQWYHLAYTLSEPQKRLDFYIDGKWIGLQSIQQVQKQQILFNNAPLYIGTAPFRDGFTGQISNFRYYNWSLSADEVMSTNTNASTIPTPTATCMLTSNGKGNINDIALIAIIGVGAFLL</sequence>
<accession>A0A9N9NCD3</accession>
<dbReference type="InterPro" id="IPR013320">
    <property type="entry name" value="ConA-like_dom_sf"/>
</dbReference>
<name>A0A9N9NCD3_9GLOM</name>
<dbReference type="Gene3D" id="2.60.120.200">
    <property type="match status" value="1"/>
</dbReference>
<organism evidence="1 2">
    <name type="scientific">Ambispora leptoticha</name>
    <dbReference type="NCBI Taxonomy" id="144679"/>
    <lineage>
        <taxon>Eukaryota</taxon>
        <taxon>Fungi</taxon>
        <taxon>Fungi incertae sedis</taxon>
        <taxon>Mucoromycota</taxon>
        <taxon>Glomeromycotina</taxon>
        <taxon>Glomeromycetes</taxon>
        <taxon>Archaeosporales</taxon>
        <taxon>Ambisporaceae</taxon>
        <taxon>Ambispora</taxon>
    </lineage>
</organism>
<gene>
    <name evidence="1" type="ORF">ALEPTO_LOCUS12227</name>
</gene>
<protein>
    <submittedName>
        <fullName evidence="1">7738_t:CDS:1</fullName>
    </submittedName>
</protein>
<dbReference type="EMBL" id="CAJVPS010025831">
    <property type="protein sequence ID" value="CAG8719993.1"/>
    <property type="molecule type" value="Genomic_DNA"/>
</dbReference>
<feature type="non-terminal residue" evidence="1">
    <location>
        <position position="1"/>
    </location>
</feature>
<dbReference type="SUPFAM" id="SSF49899">
    <property type="entry name" value="Concanavalin A-like lectins/glucanases"/>
    <property type="match status" value="1"/>
</dbReference>
<feature type="non-terminal residue" evidence="1">
    <location>
        <position position="208"/>
    </location>
</feature>
<reference evidence="1" key="1">
    <citation type="submission" date="2021-06" db="EMBL/GenBank/DDBJ databases">
        <authorList>
            <person name="Kallberg Y."/>
            <person name="Tangrot J."/>
            <person name="Rosling A."/>
        </authorList>
    </citation>
    <scope>NUCLEOTIDE SEQUENCE</scope>
    <source>
        <strain evidence="1">FL130A</strain>
    </source>
</reference>
<proteinExistence type="predicted"/>
<comment type="caution">
    <text evidence="1">The sequence shown here is derived from an EMBL/GenBank/DDBJ whole genome shotgun (WGS) entry which is preliminary data.</text>
</comment>
<dbReference type="Pfam" id="PF13385">
    <property type="entry name" value="Laminin_G_3"/>
    <property type="match status" value="1"/>
</dbReference>
<evidence type="ECO:0000313" key="1">
    <source>
        <dbReference type="EMBL" id="CAG8719993.1"/>
    </source>
</evidence>
<evidence type="ECO:0000313" key="2">
    <source>
        <dbReference type="Proteomes" id="UP000789508"/>
    </source>
</evidence>
<dbReference type="Proteomes" id="UP000789508">
    <property type="component" value="Unassembled WGS sequence"/>
</dbReference>
<dbReference type="AlphaFoldDB" id="A0A9N9NCD3"/>
<dbReference type="OrthoDB" id="2324354at2759"/>